<evidence type="ECO:0000313" key="2">
    <source>
        <dbReference type="EMBL" id="KAG1542010.1"/>
    </source>
</evidence>
<evidence type="ECO:0000256" key="1">
    <source>
        <dbReference type="SAM" id="MobiDB-lite"/>
    </source>
</evidence>
<feature type="compositionally biased region" description="Acidic residues" evidence="1">
    <location>
        <begin position="22"/>
        <end position="32"/>
    </location>
</feature>
<accession>A0A9P7C9I1</accession>
<protein>
    <submittedName>
        <fullName evidence="2">Uncharacterized protein</fullName>
    </submittedName>
</protein>
<name>A0A9P7C9I1_RHIOR</name>
<proteinExistence type="predicted"/>
<evidence type="ECO:0000313" key="3">
    <source>
        <dbReference type="Proteomes" id="UP000717996"/>
    </source>
</evidence>
<gene>
    <name evidence="2" type="ORF">G6F51_007539</name>
</gene>
<dbReference type="Pfam" id="PF09756">
    <property type="entry name" value="DDRGK"/>
    <property type="match status" value="1"/>
</dbReference>
<dbReference type="AlphaFoldDB" id="A0A9P7C9I1"/>
<dbReference type="EMBL" id="JAANIT010001135">
    <property type="protein sequence ID" value="KAG1542010.1"/>
    <property type="molecule type" value="Genomic_DNA"/>
</dbReference>
<sequence>MHAERIQQFEEQLHQELQQEIDSNEENSDNDVGEGSSTSVHIKKIGKKKGEKLKRKEAKRQYREYLDQQIQARKAQEEILEEQFRRKQLEESIRRADELEKLRKEKAKKAKQEEKEELKKQKLQEKNAKARQTKYSKYHQKIKAWVKEHKFCEVEDLARAMGLNNEDTEYILKQLCKDDPEFDLCLWSGNQFLFVTRNDYEKFNQDLKEKGKISIHEGKIYY</sequence>
<dbReference type="InterPro" id="IPR019153">
    <property type="entry name" value="DDRGK_dom-contain"/>
</dbReference>
<dbReference type="Proteomes" id="UP000717996">
    <property type="component" value="Unassembled WGS sequence"/>
</dbReference>
<dbReference type="OrthoDB" id="2285710at2759"/>
<comment type="caution">
    <text evidence="2">The sequence shown here is derived from an EMBL/GenBank/DDBJ whole genome shotgun (WGS) entry which is preliminary data.</text>
</comment>
<feature type="compositionally biased region" description="Basic residues" evidence="1">
    <location>
        <begin position="41"/>
        <end position="58"/>
    </location>
</feature>
<dbReference type="OMA" id="SDDNHGE"/>
<feature type="region of interest" description="Disordered" evidence="1">
    <location>
        <begin position="17"/>
        <end position="58"/>
    </location>
</feature>
<reference evidence="2" key="1">
    <citation type="journal article" date="2020" name="Microb. Genom.">
        <title>Genetic diversity of clinical and environmental Mucorales isolates obtained from an investigation of mucormycosis cases among solid organ transplant recipients.</title>
        <authorList>
            <person name="Nguyen M.H."/>
            <person name="Kaul D."/>
            <person name="Muto C."/>
            <person name="Cheng S.J."/>
            <person name="Richter R.A."/>
            <person name="Bruno V.M."/>
            <person name="Liu G."/>
            <person name="Beyhan S."/>
            <person name="Sundermann A.J."/>
            <person name="Mounaud S."/>
            <person name="Pasculle A.W."/>
            <person name="Nierman W.C."/>
            <person name="Driscoll E."/>
            <person name="Cumbie R."/>
            <person name="Clancy C.J."/>
            <person name="Dupont C.L."/>
        </authorList>
    </citation>
    <scope>NUCLEOTIDE SEQUENCE</scope>
    <source>
        <strain evidence="2">GL16</strain>
    </source>
</reference>
<organism evidence="2 3">
    <name type="scientific">Rhizopus oryzae</name>
    <name type="common">Mucormycosis agent</name>
    <name type="synonym">Rhizopus arrhizus var. delemar</name>
    <dbReference type="NCBI Taxonomy" id="64495"/>
    <lineage>
        <taxon>Eukaryota</taxon>
        <taxon>Fungi</taxon>
        <taxon>Fungi incertae sedis</taxon>
        <taxon>Mucoromycota</taxon>
        <taxon>Mucoromycotina</taxon>
        <taxon>Mucoromycetes</taxon>
        <taxon>Mucorales</taxon>
        <taxon>Mucorineae</taxon>
        <taxon>Rhizopodaceae</taxon>
        <taxon>Rhizopus</taxon>
    </lineage>
</organism>
<dbReference type="SMART" id="SM01128">
    <property type="entry name" value="DDRGK"/>
    <property type="match status" value="1"/>
</dbReference>